<dbReference type="EMBL" id="BAABLD010000008">
    <property type="protein sequence ID" value="GAA5166055.1"/>
    <property type="molecule type" value="Genomic_DNA"/>
</dbReference>
<evidence type="ECO:0000256" key="5">
    <source>
        <dbReference type="ARBA" id="ARBA00022723"/>
    </source>
</evidence>
<dbReference type="PANTHER" id="PTHR33571">
    <property type="entry name" value="SSL8005 PROTEIN"/>
    <property type="match status" value="1"/>
</dbReference>
<dbReference type="PANTHER" id="PTHR33571:SF12">
    <property type="entry name" value="BSL3053 PROTEIN"/>
    <property type="match status" value="1"/>
</dbReference>
<accession>A0ABP9QRA3</accession>
<dbReference type="InterPro" id="IPR052038">
    <property type="entry name" value="Type-VII_TA_antitoxin"/>
</dbReference>
<evidence type="ECO:0000256" key="1">
    <source>
        <dbReference type="ARBA" id="ARBA00001946"/>
    </source>
</evidence>
<evidence type="ECO:0000256" key="8">
    <source>
        <dbReference type="ARBA" id="ARBA00022842"/>
    </source>
</evidence>
<name>A0ABP9QRA3_9RHOO</name>
<proteinExistence type="inferred from homology"/>
<dbReference type="Proteomes" id="UP001500547">
    <property type="component" value="Unassembled WGS sequence"/>
</dbReference>
<keyword evidence="12" id="KW-1185">Reference proteome</keyword>
<evidence type="ECO:0000256" key="7">
    <source>
        <dbReference type="ARBA" id="ARBA00022840"/>
    </source>
</evidence>
<evidence type="ECO:0000256" key="4">
    <source>
        <dbReference type="ARBA" id="ARBA00022695"/>
    </source>
</evidence>
<keyword evidence="2" id="KW-1277">Toxin-antitoxin system</keyword>
<keyword evidence="4" id="KW-0548">Nucleotidyltransferase</keyword>
<comment type="similarity">
    <text evidence="9">Belongs to the MntA antitoxin family.</text>
</comment>
<evidence type="ECO:0000256" key="6">
    <source>
        <dbReference type="ARBA" id="ARBA00022741"/>
    </source>
</evidence>
<dbReference type="InterPro" id="IPR043519">
    <property type="entry name" value="NT_sf"/>
</dbReference>
<dbReference type="Gene3D" id="3.30.460.10">
    <property type="entry name" value="Beta Polymerase, domain 2"/>
    <property type="match status" value="1"/>
</dbReference>
<dbReference type="CDD" id="cd05403">
    <property type="entry name" value="NT_KNTase_like"/>
    <property type="match status" value="1"/>
</dbReference>
<keyword evidence="7" id="KW-0067">ATP-binding</keyword>
<evidence type="ECO:0000313" key="12">
    <source>
        <dbReference type="Proteomes" id="UP001500547"/>
    </source>
</evidence>
<dbReference type="SUPFAM" id="SSF81301">
    <property type="entry name" value="Nucleotidyltransferase"/>
    <property type="match status" value="1"/>
</dbReference>
<keyword evidence="8" id="KW-0460">Magnesium</keyword>
<evidence type="ECO:0000313" key="11">
    <source>
        <dbReference type="EMBL" id="GAA5166055.1"/>
    </source>
</evidence>
<evidence type="ECO:0000259" key="10">
    <source>
        <dbReference type="Pfam" id="PF01909"/>
    </source>
</evidence>
<comment type="cofactor">
    <cofactor evidence="1">
        <name>Mg(2+)</name>
        <dbReference type="ChEBI" id="CHEBI:18420"/>
    </cofactor>
</comment>
<evidence type="ECO:0000256" key="3">
    <source>
        <dbReference type="ARBA" id="ARBA00022679"/>
    </source>
</evidence>
<comment type="caution">
    <text evidence="11">The sequence shown here is derived from an EMBL/GenBank/DDBJ whole genome shotgun (WGS) entry which is preliminary data.</text>
</comment>
<evidence type="ECO:0000256" key="9">
    <source>
        <dbReference type="ARBA" id="ARBA00038276"/>
    </source>
</evidence>
<sequence>MIAMRPSEALQQHRSEVLALASQHHVRSLQVFGSVARGEDTDSSDLDLIAEFEEGATLFNAFALQESLEALLKHRVELATREGLHPLIREQVLREARML</sequence>
<keyword evidence="6" id="KW-0547">Nucleotide-binding</keyword>
<evidence type="ECO:0000256" key="2">
    <source>
        <dbReference type="ARBA" id="ARBA00022649"/>
    </source>
</evidence>
<reference evidence="12" key="1">
    <citation type="journal article" date="2019" name="Int. J. Syst. Evol. Microbiol.">
        <title>The Global Catalogue of Microorganisms (GCM) 10K type strain sequencing project: providing services to taxonomists for standard genome sequencing and annotation.</title>
        <authorList>
            <consortium name="The Broad Institute Genomics Platform"/>
            <consortium name="The Broad Institute Genome Sequencing Center for Infectious Disease"/>
            <person name="Wu L."/>
            <person name="Ma J."/>
        </authorList>
    </citation>
    <scope>NUCLEOTIDE SEQUENCE [LARGE SCALE GENOMIC DNA]</scope>
    <source>
        <strain evidence="12">JCM 18715</strain>
    </source>
</reference>
<gene>
    <name evidence="11" type="ORF">GCM10025770_22570</name>
</gene>
<dbReference type="InterPro" id="IPR002934">
    <property type="entry name" value="Polymerase_NTP_transf_dom"/>
</dbReference>
<protein>
    <submittedName>
        <fullName evidence="11">Nucleotidyltransferase family protein</fullName>
    </submittedName>
</protein>
<dbReference type="Pfam" id="PF01909">
    <property type="entry name" value="NTP_transf_2"/>
    <property type="match status" value="1"/>
</dbReference>
<keyword evidence="5" id="KW-0479">Metal-binding</keyword>
<organism evidence="11 12">
    <name type="scientific">Viridibacterium curvum</name>
    <dbReference type="NCBI Taxonomy" id="1101404"/>
    <lineage>
        <taxon>Bacteria</taxon>
        <taxon>Pseudomonadati</taxon>
        <taxon>Pseudomonadota</taxon>
        <taxon>Betaproteobacteria</taxon>
        <taxon>Rhodocyclales</taxon>
        <taxon>Rhodocyclaceae</taxon>
        <taxon>Viridibacterium</taxon>
    </lineage>
</organism>
<keyword evidence="3" id="KW-0808">Transferase</keyword>
<feature type="domain" description="Polymerase nucleotidyl transferase" evidence="10">
    <location>
        <begin position="16"/>
        <end position="97"/>
    </location>
</feature>